<proteinExistence type="inferred from homology"/>
<protein>
    <recommendedName>
        <fullName evidence="3 8">T-complex protein 1 subunit delta</fullName>
    </recommendedName>
</protein>
<dbReference type="Gene3D" id="3.30.260.10">
    <property type="entry name" value="TCP-1-like chaperonin intermediate domain"/>
    <property type="match status" value="1"/>
</dbReference>
<evidence type="ECO:0000256" key="2">
    <source>
        <dbReference type="ARBA" id="ARBA00008020"/>
    </source>
</evidence>
<dbReference type="AlphaFoldDB" id="A9BKP7"/>
<dbReference type="PROSITE" id="PS00995">
    <property type="entry name" value="TCP1_3"/>
    <property type="match status" value="1"/>
</dbReference>
<evidence type="ECO:0000256" key="7">
    <source>
        <dbReference type="RuleBase" id="RU004187"/>
    </source>
</evidence>
<dbReference type="InterPro" id="IPR002194">
    <property type="entry name" value="Chaperonin_TCP-1_CS"/>
</dbReference>
<keyword evidence="5 7" id="KW-0067">ATP-binding</keyword>
<dbReference type="PRINTS" id="PR00304">
    <property type="entry name" value="TCOMPLEXTCP1"/>
</dbReference>
<dbReference type="GO" id="GO:0005524">
    <property type="term" value="F:ATP binding"/>
    <property type="evidence" value="ECO:0007669"/>
    <property type="project" value="UniProtKB-KW"/>
</dbReference>
<dbReference type="InterPro" id="IPR017998">
    <property type="entry name" value="Chaperone_TCP-1"/>
</dbReference>
<dbReference type="CDD" id="cd03338">
    <property type="entry name" value="TCP1_delta"/>
    <property type="match status" value="1"/>
</dbReference>
<keyword evidence="4 7" id="KW-0547">Nucleotide-binding</keyword>
<dbReference type="Pfam" id="PF00118">
    <property type="entry name" value="Cpn60_TCP1"/>
    <property type="match status" value="1"/>
</dbReference>
<dbReference type="EMBL" id="CP000882">
    <property type="protein sequence ID" value="ABW98052.1"/>
    <property type="molecule type" value="Genomic_DNA"/>
</dbReference>
<dbReference type="EMBL" id="HBFX01019927">
    <property type="protein sequence ID" value="CAD8957557.1"/>
    <property type="molecule type" value="Transcribed_RNA"/>
</dbReference>
<dbReference type="GO" id="GO:0140662">
    <property type="term" value="F:ATP-dependent protein folding chaperone"/>
    <property type="evidence" value="ECO:0007669"/>
    <property type="project" value="InterPro"/>
</dbReference>
<dbReference type="InterPro" id="IPR012717">
    <property type="entry name" value="Chap_CCT_delta"/>
</dbReference>
<gene>
    <name evidence="9" type="ORF">HAN_2g226</name>
    <name evidence="10" type="ORF">HAND00432_LOCUS12096</name>
    <name evidence="11" type="ORF">HAND00432_LOCUS12097</name>
    <name evidence="12" type="ORF">HAND00432_LOCUS12098</name>
</gene>
<dbReference type="InterPro" id="IPR027410">
    <property type="entry name" value="TCP-1-like_intermed_sf"/>
</dbReference>
<sequence>MENFLKKKNNFSQNLNFLYDEKIQDFSNLIISKAVSDSIRTSLGPHGMDKIIISDEEILITNDGATILENAQFQHPAAKMLVNVSKSQDKEIGDGTTTVVVLTGSFLGTCLNLLKKGILRINIAQTLQNFLSKVEEILINISFPVNLNNKEVLYNAAVSSLESKVFSVHSYILAPIAVNSVLKITQLESASDVNLANIKIIKKLGGIIEETELLEGLGINYPVVKSYGGPVKIKFAKIALIQFCLSPPTTDIENVVVIENYLSMDKVLKEEKEYILGLCRKIKSSGCNVLLIQKSILRDSISTFCFQMLSQMKIMIVQDIERDDISFIANSLGCTPIVDIESFSQDKFGKANVVEEKSFLSEKITNFIGIYRPFFQTATIVLKGSNSLLLEEAERSLHDALCVIRSIIRRRFLISGGGSAEIEVSIHLKQYSKGITGINSFCMVSFANAMEIIPYTLAENAGFEPIHIISQLKKFHNAGEKTVGINIRKGTVTDMITENIISPLLVTTSAMNLAIEFVIQLLKIDKIIKSH</sequence>
<dbReference type="PROSITE" id="PS00750">
    <property type="entry name" value="TCP1_1"/>
    <property type="match status" value="1"/>
</dbReference>
<dbReference type="SUPFAM" id="SSF54849">
    <property type="entry name" value="GroEL-intermediate domain like"/>
    <property type="match status" value="1"/>
</dbReference>
<reference evidence="10" key="2">
    <citation type="submission" date="2021-01" db="EMBL/GenBank/DDBJ databases">
        <authorList>
            <person name="Corre E."/>
            <person name="Pelletier E."/>
            <person name="Niang G."/>
            <person name="Scheremetjew M."/>
            <person name="Finn R."/>
            <person name="Kale V."/>
            <person name="Holt S."/>
            <person name="Cochrane G."/>
            <person name="Meng A."/>
            <person name="Brown T."/>
            <person name="Cohen L."/>
        </authorList>
    </citation>
    <scope>NUCLEOTIDE SEQUENCE</scope>
    <source>
        <strain evidence="10">CCMP644</strain>
    </source>
</reference>
<dbReference type="RefSeq" id="XP_001712377.1">
    <property type="nucleotide sequence ID" value="XM_001712325.1"/>
</dbReference>
<dbReference type="EMBL" id="HBFX01019929">
    <property type="protein sequence ID" value="CAD8957559.1"/>
    <property type="molecule type" value="Transcribed_RNA"/>
</dbReference>
<organism evidence="9 13">
    <name type="scientific">Hemiselmis andersenii</name>
    <name type="common">Cryptophyte alga</name>
    <dbReference type="NCBI Taxonomy" id="464988"/>
    <lineage>
        <taxon>Eukaryota</taxon>
        <taxon>Cryptophyceae</taxon>
        <taxon>Cryptomonadales</taxon>
        <taxon>Hemiselmidaceae</taxon>
        <taxon>Hemiselmis</taxon>
    </lineage>
</organism>
<geneLocation type="nucleomorph" evidence="9"/>
<dbReference type="GeneID" id="5739825"/>
<evidence type="ECO:0000256" key="3">
    <source>
        <dbReference type="ARBA" id="ARBA00016107"/>
    </source>
</evidence>
<reference evidence="9 13" key="1">
    <citation type="journal article" date="2007" name="Proc. Natl. Acad. Sci. U.S.A.">
        <title>Nucleomorph genome of Hemiselmis andersenii reveals complete intron loss and compaction as a driver of protein structure and function.</title>
        <authorList>
            <person name="Lane C.E."/>
            <person name="van den Heuvel K."/>
            <person name="Kozera C."/>
            <person name="Curtis B.A."/>
            <person name="Parsons B.J."/>
            <person name="Bowman S."/>
            <person name="Archibald J.M."/>
        </authorList>
    </citation>
    <scope>NUCLEOTIDE SEQUENCE [LARGE SCALE GENOMIC DNA]</scope>
    <source>
        <strain evidence="9 13">CCMP644</strain>
    </source>
</reference>
<dbReference type="InterPro" id="IPR027413">
    <property type="entry name" value="GROEL-like_equatorial_sf"/>
</dbReference>
<evidence type="ECO:0000256" key="4">
    <source>
        <dbReference type="ARBA" id="ARBA00022741"/>
    </source>
</evidence>
<evidence type="ECO:0000313" key="9">
    <source>
        <dbReference type="EMBL" id="ABW98052.1"/>
    </source>
</evidence>
<dbReference type="GO" id="GO:0051082">
    <property type="term" value="F:unfolded protein binding"/>
    <property type="evidence" value="ECO:0007669"/>
    <property type="project" value="InterPro"/>
</dbReference>
<evidence type="ECO:0000256" key="5">
    <source>
        <dbReference type="ARBA" id="ARBA00022840"/>
    </source>
</evidence>
<dbReference type="InterPro" id="IPR027409">
    <property type="entry name" value="GroEL-like_apical_dom_sf"/>
</dbReference>
<dbReference type="GO" id="GO:0016887">
    <property type="term" value="F:ATP hydrolysis activity"/>
    <property type="evidence" value="ECO:0007669"/>
    <property type="project" value="InterPro"/>
</dbReference>
<comment type="similarity">
    <text evidence="2 7">Belongs to the TCP-1 chaperonin family.</text>
</comment>
<dbReference type="SUPFAM" id="SSF52029">
    <property type="entry name" value="GroEL apical domain-like"/>
    <property type="match status" value="1"/>
</dbReference>
<keyword evidence="9" id="KW-0542">Nucleomorph</keyword>
<evidence type="ECO:0000313" key="11">
    <source>
        <dbReference type="EMBL" id="CAD8957558.1"/>
    </source>
</evidence>
<dbReference type="PANTHER" id="PTHR11353">
    <property type="entry name" value="CHAPERONIN"/>
    <property type="match status" value="1"/>
</dbReference>
<keyword evidence="6 7" id="KW-0143">Chaperone</keyword>
<evidence type="ECO:0000256" key="8">
    <source>
        <dbReference type="RuleBase" id="RU004192"/>
    </source>
</evidence>
<dbReference type="SUPFAM" id="SSF48592">
    <property type="entry name" value="GroEL equatorial domain-like"/>
    <property type="match status" value="1"/>
</dbReference>
<dbReference type="Gene3D" id="3.50.7.10">
    <property type="entry name" value="GroEL"/>
    <property type="match status" value="1"/>
</dbReference>
<dbReference type="Proteomes" id="UP000243127">
    <property type="component" value="Nucleomorph 2"/>
</dbReference>
<dbReference type="GO" id="GO:0005737">
    <property type="term" value="C:cytoplasm"/>
    <property type="evidence" value="ECO:0007669"/>
    <property type="project" value="UniProtKB-SubCell"/>
</dbReference>
<dbReference type="EMBL" id="HBFX01019928">
    <property type="protein sequence ID" value="CAD8957558.1"/>
    <property type="molecule type" value="Transcribed_RNA"/>
</dbReference>
<evidence type="ECO:0000256" key="6">
    <source>
        <dbReference type="ARBA" id="ARBA00023186"/>
    </source>
</evidence>
<name>A9BKP7_HEMAN</name>
<evidence type="ECO:0000313" key="10">
    <source>
        <dbReference type="EMBL" id="CAD8957557.1"/>
    </source>
</evidence>
<evidence type="ECO:0000313" key="13">
    <source>
        <dbReference type="Proteomes" id="UP000243127"/>
    </source>
</evidence>
<evidence type="ECO:0000313" key="12">
    <source>
        <dbReference type="EMBL" id="CAD8957559.1"/>
    </source>
</evidence>
<evidence type="ECO:0000256" key="1">
    <source>
        <dbReference type="ARBA" id="ARBA00004496"/>
    </source>
</evidence>
<dbReference type="Gene3D" id="1.10.560.10">
    <property type="entry name" value="GroEL-like equatorial domain"/>
    <property type="match status" value="1"/>
</dbReference>
<comment type="subcellular location">
    <subcellularLocation>
        <location evidence="1">Cytoplasm</location>
    </subcellularLocation>
</comment>
<accession>A9BKP7</accession>
<dbReference type="InterPro" id="IPR002423">
    <property type="entry name" value="Cpn60/GroEL/TCP-1"/>
</dbReference>